<dbReference type="PDB" id="7YFZ">
    <property type="method" value="EM"/>
    <property type="resolution" value="3.19 A"/>
    <property type="chains" value="a/b/c/d/e/f=1-191"/>
</dbReference>
<evidence type="ECO:0007829" key="2">
    <source>
        <dbReference type="PDB" id="7YFZ"/>
    </source>
</evidence>
<organism evidence="1">
    <name type="scientific">Pseudanabaena phage Pam3</name>
    <dbReference type="NCBI Taxonomy" id="2936519"/>
    <lineage>
        <taxon>Viruses</taxon>
        <taxon>Duplodnaviria</taxon>
        <taxon>Heunggongvirae</taxon>
        <taxon>Uroviricota</taxon>
        <taxon>Caudoviricetes</taxon>
    </lineage>
</organism>
<sequence length="191" mass="19828">MIIAFSSAIGPVPLTVVISEKHTSKVELTTNPIESGADVTDHAYVKGKEIELEVADRNAAATWAALVAFQESRVPFVLMTGLSMYRNMIITEIDATRNAQHSKILKGTVRLREVKIVETGTAEDSSGKDGTDKNKSSNPSKDKAADAKTADKANSGVNAGDKGGTTVAAPRAQSLLKGVFGGSSASGGAAP</sequence>
<gene>
    <name evidence="1" type="ORF">Pam3_17</name>
</gene>
<keyword evidence="2" id="KW-0002">3D-structure</keyword>
<name>A0ACD6BAN0_9CAUD</name>
<reference evidence="2" key="3">
    <citation type="journal article" date="2023" name="Proc. Natl. Acad. Sci. U.S.A.">
        <title>Fine structure and assembly pattern of a minimal myophage Pam3.</title>
        <authorList>
            <person name="Yang F."/>
            <person name="Jiang Y.L."/>
            <person name="Zhang J.T."/>
            <person name="Zhu J."/>
            <person name="Du K."/>
            <person name="Yu R.C."/>
            <person name="Wei Z.L."/>
            <person name="Kong W.W."/>
            <person name="Cui N."/>
            <person name="Li W.F."/>
            <person name="Chen Y."/>
            <person name="Li Q."/>
            <person name="Zhou C.Z."/>
        </authorList>
    </citation>
    <scope>STRUCTURE BY ELECTRON MICROSCOPY (3.19 ANGSTROMS) OF 1-191</scope>
</reference>
<accession>A0ACD6BAN0</accession>
<reference evidence="1" key="1">
    <citation type="journal article" date="2022" name="Microbiome">
        <title>Comparative genomic analysis of five freshwater cyanophages and reference-guided metagenomic data mining.</title>
        <authorList>
            <person name="Du K."/>
            <person name="Yang F."/>
            <person name="Zhang J.T."/>
            <person name="Yu R.C."/>
            <person name="Deng Z."/>
            <person name="Li W.F."/>
            <person name="Chen Y."/>
            <person name="Li Q."/>
            <person name="Zhou C.Z."/>
        </authorList>
    </citation>
    <scope>NUCLEOTIDE SEQUENCE</scope>
</reference>
<dbReference type="EMBL" id="ON014755">
    <property type="protein sequence ID" value="UQS95088.1"/>
    <property type="molecule type" value="Genomic_DNA"/>
</dbReference>
<protein>
    <submittedName>
        <fullName evidence="1">Tail tube initiator</fullName>
    </submittedName>
</protein>
<evidence type="ECO:0000313" key="1">
    <source>
        <dbReference type="EMBL" id="UQS95088.1"/>
    </source>
</evidence>
<proteinExistence type="evidence at protein level"/>
<reference evidence="1" key="2">
    <citation type="submission" date="2022-03" db="EMBL/GenBank/DDBJ databases">
        <authorList>
            <person name="Du K."/>
            <person name="Yang F."/>
            <person name="Zhang J.T."/>
            <person name="Yu R.C."/>
            <person name="Deng Z."/>
            <person name="Li W.F."/>
            <person name="Chen Y."/>
            <person name="Li Q."/>
            <person name="Zhou C.Z."/>
        </authorList>
    </citation>
    <scope>NUCLEOTIDE SEQUENCE</scope>
</reference>
<accession>A0A9E7DTH1</accession>